<name>A0A853EPQ1_9MICO</name>
<dbReference type="InterPro" id="IPR046335">
    <property type="entry name" value="LacI/GalR-like_sensor"/>
</dbReference>
<dbReference type="SUPFAM" id="SSF53822">
    <property type="entry name" value="Periplasmic binding protein-like I"/>
    <property type="match status" value="1"/>
</dbReference>
<dbReference type="CDD" id="cd01392">
    <property type="entry name" value="HTH_LacI"/>
    <property type="match status" value="1"/>
</dbReference>
<keyword evidence="1" id="KW-0805">Transcription regulation</keyword>
<evidence type="ECO:0000313" key="6">
    <source>
        <dbReference type="Proteomes" id="UP000561011"/>
    </source>
</evidence>
<dbReference type="PROSITE" id="PS50932">
    <property type="entry name" value="HTH_LACI_2"/>
    <property type="match status" value="1"/>
</dbReference>
<dbReference type="EMBL" id="JACBYE010000004">
    <property type="protein sequence ID" value="NYS92500.1"/>
    <property type="molecule type" value="Genomic_DNA"/>
</dbReference>
<dbReference type="InterPro" id="IPR028082">
    <property type="entry name" value="Peripla_BP_I"/>
</dbReference>
<reference evidence="5 6" key="1">
    <citation type="submission" date="2020-07" db="EMBL/GenBank/DDBJ databases">
        <title>MOT database genomes.</title>
        <authorList>
            <person name="Joseph S."/>
            <person name="Aduse-Opoku J."/>
            <person name="Hashim A."/>
            <person name="Wade W."/>
            <person name="Curtis M."/>
        </authorList>
    </citation>
    <scope>NUCLEOTIDE SEQUENCE [LARGE SCALE GENOMIC DNA]</scope>
    <source>
        <strain evidence="5 6">DSM 100099</strain>
    </source>
</reference>
<dbReference type="InterPro" id="IPR000843">
    <property type="entry name" value="HTH_LacI"/>
</dbReference>
<dbReference type="PANTHER" id="PTHR30146:SF155">
    <property type="entry name" value="ALANINE RACEMASE"/>
    <property type="match status" value="1"/>
</dbReference>
<dbReference type="Pfam" id="PF13377">
    <property type="entry name" value="Peripla_BP_3"/>
    <property type="match status" value="1"/>
</dbReference>
<dbReference type="Pfam" id="PF00356">
    <property type="entry name" value="LacI"/>
    <property type="match status" value="1"/>
</dbReference>
<dbReference type="PANTHER" id="PTHR30146">
    <property type="entry name" value="LACI-RELATED TRANSCRIPTIONAL REPRESSOR"/>
    <property type="match status" value="1"/>
</dbReference>
<accession>A0A853EPQ1</accession>
<dbReference type="AlphaFoldDB" id="A0A853EPQ1"/>
<dbReference type="Gene3D" id="1.10.260.40">
    <property type="entry name" value="lambda repressor-like DNA-binding domains"/>
    <property type="match status" value="1"/>
</dbReference>
<keyword evidence="3" id="KW-0804">Transcription</keyword>
<evidence type="ECO:0000313" key="5">
    <source>
        <dbReference type="EMBL" id="NYS92500.1"/>
    </source>
</evidence>
<evidence type="ECO:0000256" key="2">
    <source>
        <dbReference type="ARBA" id="ARBA00023125"/>
    </source>
</evidence>
<dbReference type="SUPFAM" id="SSF47413">
    <property type="entry name" value="lambda repressor-like DNA-binding domains"/>
    <property type="match status" value="1"/>
</dbReference>
<sequence length="355" mass="37943">MMSPRVTPPRRRATLSDIAVRLGVSKAAVSFALNGRPGVSEELREQVLAVAAELHYRPSSAALALGGSKADVIGLVLNRPARTLGTEAFFPELMAGIQAGLAPTHTGLQTLVVASLAEEVDAYRTWQATQRVDGVILIDPRRDDERVALVAELGLPAVQIGSHPSLDPTVPTVWVDDHEVATRLFDAMFALGHRRVGYVMGPLDLEHTELRRQAFHDCVGRYDAGTPVSVETDYSAEQSAAATLDLLRRDDRPSALVYDNDVMALAGLRVAQEEGVTVPRELSIASFDDSIAMRLVRPSITALTRDTYALGELAARTLMQVVTAAGSEAMVGSVAGMTPTLSVRESTAPSLDAQG</sequence>
<evidence type="ECO:0000256" key="1">
    <source>
        <dbReference type="ARBA" id="ARBA00023015"/>
    </source>
</evidence>
<keyword evidence="6" id="KW-1185">Reference proteome</keyword>
<protein>
    <submittedName>
        <fullName evidence="5">LacI family DNA-binding transcriptional regulator</fullName>
    </submittedName>
</protein>
<comment type="caution">
    <text evidence="5">The sequence shown here is derived from an EMBL/GenBank/DDBJ whole genome shotgun (WGS) entry which is preliminary data.</text>
</comment>
<organism evidence="5 6">
    <name type="scientific">Sanguibacter inulinus</name>
    <dbReference type="NCBI Taxonomy" id="60922"/>
    <lineage>
        <taxon>Bacteria</taxon>
        <taxon>Bacillati</taxon>
        <taxon>Actinomycetota</taxon>
        <taxon>Actinomycetes</taxon>
        <taxon>Micrococcales</taxon>
        <taxon>Sanguibacteraceae</taxon>
        <taxon>Sanguibacter</taxon>
    </lineage>
</organism>
<dbReference type="Gene3D" id="3.40.50.2300">
    <property type="match status" value="2"/>
</dbReference>
<dbReference type="InterPro" id="IPR010982">
    <property type="entry name" value="Lambda_DNA-bd_dom_sf"/>
</dbReference>
<dbReference type="GO" id="GO:0003700">
    <property type="term" value="F:DNA-binding transcription factor activity"/>
    <property type="evidence" value="ECO:0007669"/>
    <property type="project" value="TreeGrafter"/>
</dbReference>
<dbReference type="GO" id="GO:0000976">
    <property type="term" value="F:transcription cis-regulatory region binding"/>
    <property type="evidence" value="ECO:0007669"/>
    <property type="project" value="TreeGrafter"/>
</dbReference>
<dbReference type="SMART" id="SM00354">
    <property type="entry name" value="HTH_LACI"/>
    <property type="match status" value="1"/>
</dbReference>
<evidence type="ECO:0000259" key="4">
    <source>
        <dbReference type="PROSITE" id="PS50932"/>
    </source>
</evidence>
<keyword evidence="2 5" id="KW-0238">DNA-binding</keyword>
<proteinExistence type="predicted"/>
<gene>
    <name evidence="5" type="ORF">HZZ10_03005</name>
</gene>
<evidence type="ECO:0000256" key="3">
    <source>
        <dbReference type="ARBA" id="ARBA00023163"/>
    </source>
</evidence>
<dbReference type="Proteomes" id="UP000561011">
    <property type="component" value="Unassembled WGS sequence"/>
</dbReference>
<feature type="domain" description="HTH lacI-type" evidence="4">
    <location>
        <begin position="13"/>
        <end position="67"/>
    </location>
</feature>
<dbReference type="CDD" id="cd06267">
    <property type="entry name" value="PBP1_LacI_sugar_binding-like"/>
    <property type="match status" value="1"/>
</dbReference>